<evidence type="ECO:0000256" key="2">
    <source>
        <dbReference type="PROSITE-ProRule" id="PRU00703"/>
    </source>
</evidence>
<dbReference type="InterPro" id="IPR046342">
    <property type="entry name" value="CBS_dom_sf"/>
</dbReference>
<dbReference type="PANTHER" id="PTHR43080">
    <property type="entry name" value="CBS DOMAIN-CONTAINING PROTEIN CBSX3, MITOCHONDRIAL"/>
    <property type="match status" value="1"/>
</dbReference>
<evidence type="ECO:0000256" key="1">
    <source>
        <dbReference type="ARBA" id="ARBA00023122"/>
    </source>
</evidence>
<dbReference type="PANTHER" id="PTHR43080:SF2">
    <property type="entry name" value="CBS DOMAIN-CONTAINING PROTEIN"/>
    <property type="match status" value="1"/>
</dbReference>
<sequence length="141" mass="15978">MKIKEIMTKDLTAAEPTMSVRELIELFHQSGLSSVPVVNEEGRIIGIISERDIIEGALPGYFEVLYGITDMNHLSQKLREIEHDRIEFYMTPEVVTVEEDEDDLTAADLMVRKNVKSLPVVNKDGILVGVLRRIDLLKDLL</sequence>
<dbReference type="EMBL" id="AP011682">
    <property type="protein sequence ID" value="BAL54219.1"/>
    <property type="molecule type" value="Genomic_DNA"/>
</dbReference>
<dbReference type="SUPFAM" id="SSF54631">
    <property type="entry name" value="CBS-domain pair"/>
    <property type="match status" value="1"/>
</dbReference>
<dbReference type="InterPro" id="IPR051257">
    <property type="entry name" value="Diverse_CBS-Domain"/>
</dbReference>
<dbReference type="PROSITE" id="PS51371">
    <property type="entry name" value="CBS"/>
    <property type="match status" value="2"/>
</dbReference>
<accession>H5SDI3</accession>
<dbReference type="SMART" id="SM00116">
    <property type="entry name" value="CBS"/>
    <property type="match status" value="2"/>
</dbReference>
<reference evidence="4" key="1">
    <citation type="journal article" date="2005" name="Environ. Microbiol.">
        <title>Genetic and functional properties of uncultivated thermophilic crenarchaeotes from a subsurface gold mine as revealed by analysis of genome fragments.</title>
        <authorList>
            <person name="Nunoura T."/>
            <person name="Hirayama H."/>
            <person name="Takami H."/>
            <person name="Oida H."/>
            <person name="Nishi S."/>
            <person name="Shimamura S."/>
            <person name="Suzuki Y."/>
            <person name="Inagaki F."/>
            <person name="Takai K."/>
            <person name="Nealson K.H."/>
            <person name="Horikoshi K."/>
        </authorList>
    </citation>
    <scope>NUCLEOTIDE SEQUENCE</scope>
</reference>
<evidence type="ECO:0000313" key="4">
    <source>
        <dbReference type="EMBL" id="BAL54219.1"/>
    </source>
</evidence>
<name>H5SDI3_9BACT</name>
<organism evidence="4">
    <name type="scientific">uncultured Acetothermia bacterium</name>
    <dbReference type="NCBI Taxonomy" id="236499"/>
    <lineage>
        <taxon>Bacteria</taxon>
        <taxon>Candidatus Bipolaricaulota</taxon>
        <taxon>environmental samples</taxon>
    </lineage>
</organism>
<dbReference type="Gene3D" id="3.10.580.10">
    <property type="entry name" value="CBS-domain"/>
    <property type="match status" value="1"/>
</dbReference>
<protein>
    <submittedName>
        <fullName evidence="4">CBS domain containing protein</fullName>
    </submittedName>
</protein>
<dbReference type="InterPro" id="IPR000644">
    <property type="entry name" value="CBS_dom"/>
</dbReference>
<reference evidence="4" key="2">
    <citation type="journal article" date="2012" name="PLoS ONE">
        <title>A Deeply Branching Thermophilic Bacterium with an Ancient Acetyl-CoA Pathway Dominates a Subsurface Ecosystem.</title>
        <authorList>
            <person name="Takami H."/>
            <person name="Noguchi H."/>
            <person name="Takaki Y."/>
            <person name="Uchiyama I."/>
            <person name="Toyoda A."/>
            <person name="Nishi S."/>
            <person name="Chee G.-J."/>
            <person name="Arai W."/>
            <person name="Nunoura T."/>
            <person name="Itoh T."/>
            <person name="Hattori M."/>
            <person name="Takai K."/>
        </authorList>
    </citation>
    <scope>NUCLEOTIDE SEQUENCE</scope>
</reference>
<feature type="domain" description="CBS" evidence="3">
    <location>
        <begin position="7"/>
        <end position="64"/>
    </location>
</feature>
<dbReference type="Pfam" id="PF00571">
    <property type="entry name" value="CBS"/>
    <property type="match status" value="2"/>
</dbReference>
<gene>
    <name evidence="4" type="ORF">HGMM_F13G06C02</name>
</gene>
<feature type="domain" description="CBS" evidence="3">
    <location>
        <begin position="90"/>
        <end position="141"/>
    </location>
</feature>
<keyword evidence="1 2" id="KW-0129">CBS domain</keyword>
<evidence type="ECO:0000259" key="3">
    <source>
        <dbReference type="PROSITE" id="PS51371"/>
    </source>
</evidence>
<proteinExistence type="predicted"/>
<dbReference type="AlphaFoldDB" id="H5SDI3"/>